<dbReference type="EMBL" id="PYLZ01000019">
    <property type="protein sequence ID" value="PSW19703.1"/>
    <property type="molecule type" value="Genomic_DNA"/>
</dbReference>
<keyword evidence="1" id="KW-1133">Transmembrane helix</keyword>
<keyword evidence="1" id="KW-0472">Membrane</keyword>
<keyword evidence="1" id="KW-0812">Transmembrane</keyword>
<accession>A0A0J8V7M9</accession>
<dbReference type="Proteomes" id="UP000240481">
    <property type="component" value="Unassembled WGS sequence"/>
</dbReference>
<keyword evidence="3" id="KW-1185">Reference proteome</keyword>
<dbReference type="RefSeq" id="WP_048900301.1">
    <property type="nucleotide sequence ID" value="NZ_AP024853.1"/>
</dbReference>
<evidence type="ECO:0000313" key="3">
    <source>
        <dbReference type="Proteomes" id="UP000240481"/>
    </source>
</evidence>
<organism evidence="2 3">
    <name type="scientific">Photobacterium swingsii</name>
    <dbReference type="NCBI Taxonomy" id="680026"/>
    <lineage>
        <taxon>Bacteria</taxon>
        <taxon>Pseudomonadati</taxon>
        <taxon>Pseudomonadota</taxon>
        <taxon>Gammaproteobacteria</taxon>
        <taxon>Vibrionales</taxon>
        <taxon>Vibrionaceae</taxon>
        <taxon>Photobacterium</taxon>
    </lineage>
</organism>
<dbReference type="AlphaFoldDB" id="A0A0J8V7M9"/>
<evidence type="ECO:0000256" key="1">
    <source>
        <dbReference type="SAM" id="Phobius"/>
    </source>
</evidence>
<feature type="transmembrane region" description="Helical" evidence="1">
    <location>
        <begin position="89"/>
        <end position="107"/>
    </location>
</feature>
<feature type="transmembrane region" description="Helical" evidence="1">
    <location>
        <begin position="145"/>
        <end position="177"/>
    </location>
</feature>
<gene>
    <name evidence="2" type="ORF">C9I94_23120</name>
</gene>
<sequence length="301" mass="35084">MKPNFLSYQLTDDFIETVKTNPTVDVIDELLDSQFNEVASSNNKLNWDAPYYGPFRYLREMAGIFGFLFMYGIGGFLKEDWGNVIPSLDGMYFISLIPALMAGYVAWSTFAEFLYFYRFNDNFIAVKSYKNEPDFSFKVARLVGWLGSITCIFLALFFGPIIFIGAGGFALTSFYLINIKRRNKYHIIPYNSILYIQRINDENELKLIIKEQVSRCDNEYAYVYEKTSSVSLYLYDREKMDEVINLINKKVGYDVEYYESEDYESSVNLHKKSRELGTPLNRVTINKETLEMTHDVFTKDV</sequence>
<proteinExistence type="predicted"/>
<dbReference type="OrthoDB" id="5831687at2"/>
<protein>
    <submittedName>
        <fullName evidence="2">Uncharacterized protein</fullName>
    </submittedName>
</protein>
<dbReference type="STRING" id="680026.AB733_19580"/>
<feature type="transmembrane region" description="Helical" evidence="1">
    <location>
        <begin position="57"/>
        <end position="77"/>
    </location>
</feature>
<reference evidence="2 3" key="1">
    <citation type="submission" date="2018-01" db="EMBL/GenBank/DDBJ databases">
        <title>Whole genome sequencing of Histamine producing bacteria.</title>
        <authorList>
            <person name="Butler K."/>
        </authorList>
    </citation>
    <scope>NUCLEOTIDE SEQUENCE [LARGE SCALE GENOMIC DNA]</scope>
    <source>
        <strain evidence="2 3">DSM 24669</strain>
    </source>
</reference>
<evidence type="ECO:0000313" key="2">
    <source>
        <dbReference type="EMBL" id="PSW19703.1"/>
    </source>
</evidence>
<name>A0A0J8V7M9_9GAMM</name>
<comment type="caution">
    <text evidence="2">The sequence shown here is derived from an EMBL/GenBank/DDBJ whole genome shotgun (WGS) entry which is preliminary data.</text>
</comment>